<sequence>MTILSSLVRAYERIPNVPPSGFTREKIGAVLVLNPDGSVVRIDDLRDVSKKKALSASIDVPKPVKRTAGIAPNFLWDKTSYTLGITAGEGKRTAEEHAAFVDYHEKLLAGSDDEGLKVFLSFLRRWNGNLSGIACWNDDLLDSNIIFVLKNDWEDKQWLHLRPAARNLWANLANDDSVPQGVCLITGHHAPVARLHPAIKGVFGAQSAGAALSSFNKDSFTSYGHEQGNNAPVSVYAADAYTTALNLMLARGSGNHMLIGDTTVVFWAEAEDAAVARRAEQAFDAIWGGSVDKEEIADNLERETSQKISTLLDSIRKGKQLHDIDPALEKDVRFFVLGLAPNAARLVVRFFYEDSFGHIVRNYQKFIEEMRVEPGWKTPYPPFFLYLSTMATLGKRENLPPRLAAEWMQSIISGGRYPATLLSTMLMRIRLDSHVNALRASILKAMLIRNFHATKEATVMLNTECRNTGYLLGRLFAVYEQMQSAALGPNVNATVKDKFYASASVQPRKVFNILERNSANHLAKLRKTKGGYAVNLEKLVREIMGPMNPDGDPFPISLSPKEQGLFGLAYHQQKGEFFKPKSENIETVDTETTEEK</sequence>
<dbReference type="EMBL" id="CP017315">
    <property type="protein sequence ID" value="AQS41297.1"/>
    <property type="molecule type" value="Genomic_DNA"/>
</dbReference>
<dbReference type="KEGG" id="thd:BHV28_05920"/>
<dbReference type="STRING" id="1902579.BHV28_05920"/>
<name>A0A1U9JTW1_9HYPH</name>
<dbReference type="Proteomes" id="UP000188912">
    <property type="component" value="Chromosome"/>
</dbReference>
<dbReference type="NCBIfam" id="TIGR01863">
    <property type="entry name" value="cas_Csd1"/>
    <property type="match status" value="1"/>
</dbReference>
<reference evidence="1 2" key="2">
    <citation type="journal article" date="2016" name="Sci. Rep.">
        <title>The genome of Rhizobiales bacteria in predatory ants reveals urease gene functions but no genes for nitrogen fixation.</title>
        <authorList>
            <person name="Neuvonen M.M."/>
            <person name="Tamarit D."/>
            <person name="Naslund K."/>
            <person name="Liebig J."/>
            <person name="Feldhaar H."/>
            <person name="Moran N.A."/>
            <person name="Guy L."/>
            <person name="Andersson S.G."/>
        </authorList>
    </citation>
    <scope>NUCLEOTIDE SEQUENCE [LARGE SCALE GENOMIC DNA]</scope>
    <source>
        <strain evidence="1 2">Hsal</strain>
    </source>
</reference>
<gene>
    <name evidence="1" type="primary">cas8c</name>
    <name evidence="1" type="ORF">BHV28_05920</name>
</gene>
<dbReference type="AlphaFoldDB" id="A0A1U9JTW1"/>
<evidence type="ECO:0000313" key="1">
    <source>
        <dbReference type="EMBL" id="AQS41297.1"/>
    </source>
</evidence>
<proteinExistence type="predicted"/>
<accession>A0A1U9JTW1</accession>
<reference evidence="1 2" key="1">
    <citation type="journal article" date="2010" name="Science">
        <title>Genomic comparison of the ants Camponotus floridanus and Harpegnathos saltator.</title>
        <authorList>
            <person name="Bonasio R."/>
            <person name="Zhang G."/>
            <person name="Ye C."/>
            <person name="Mutti N.S."/>
            <person name="Fang X."/>
            <person name="Qin N."/>
            <person name="Donahue G."/>
            <person name="Yang P."/>
            <person name="Li Q."/>
            <person name="Li C."/>
            <person name="Zhang P."/>
            <person name="Huang Z."/>
            <person name="Berger S.L."/>
            <person name="Reinberg D."/>
            <person name="Wang J."/>
            <person name="Liebig J."/>
        </authorList>
    </citation>
    <scope>NUCLEOTIDE SEQUENCE [LARGE SCALE GENOMIC DNA]</scope>
    <source>
        <strain evidence="1 2">Hsal</strain>
    </source>
</reference>
<protein>
    <submittedName>
        <fullName evidence="1">CRISPR-associated protein Cas8c</fullName>
    </submittedName>
</protein>
<evidence type="ECO:0000313" key="2">
    <source>
        <dbReference type="Proteomes" id="UP000188912"/>
    </source>
</evidence>
<keyword evidence="2" id="KW-1185">Reference proteome</keyword>
<organism evidence="1 2">
    <name type="scientific">Candidatus Tokpelaia hoelldobleri</name>
    <dbReference type="NCBI Taxonomy" id="1902579"/>
    <lineage>
        <taxon>Bacteria</taxon>
        <taxon>Pseudomonadati</taxon>
        <taxon>Pseudomonadota</taxon>
        <taxon>Alphaproteobacteria</taxon>
        <taxon>Hyphomicrobiales</taxon>
        <taxon>Candidatus Tokpelaia</taxon>
    </lineage>
</organism>
<dbReference type="InterPro" id="IPR010144">
    <property type="entry name" value="CRISPR-assoc_prot_Csd1-typ"/>
</dbReference>
<dbReference type="Pfam" id="PF09709">
    <property type="entry name" value="Cas_Csd1"/>
    <property type="match status" value="1"/>
</dbReference>
<dbReference type="CDD" id="cd09757">
    <property type="entry name" value="Cas8c_I-C"/>
    <property type="match status" value="1"/>
</dbReference>